<name>A0ABX7G0S0_9GAMM</name>
<sequence length="144" mass="16704">MVAASLPVIGWREWGVLPEIGYERVKIKIDTGAKTSCLHAFKIKPFYRNKVKWVEIWLHPDQKSSRTVRCEFPVHDRRLVTDSGGHTQLRYVIKTCLVLGPHRFELELTLSRRDNMRFRMLLGRRALDGHFLVDPSASYLTGVD</sequence>
<feature type="domain" description="Retropepsin-like aspartic endopeptidase" evidence="1">
    <location>
        <begin position="8"/>
        <end position="140"/>
    </location>
</feature>
<protein>
    <submittedName>
        <fullName evidence="2">ATP-dependent zinc protease</fullName>
    </submittedName>
</protein>
<dbReference type="PANTHER" id="PTHR38037:SF1">
    <property type="entry name" value="ATP-DEPENDENT ZINC PROTEASE DOMAIN-CONTAINING PROTEIN-RELATED"/>
    <property type="match status" value="1"/>
</dbReference>
<gene>
    <name evidence="2" type="ORF">JQC75_13220</name>
</gene>
<dbReference type="GO" id="GO:0006508">
    <property type="term" value="P:proteolysis"/>
    <property type="evidence" value="ECO:0007669"/>
    <property type="project" value="UniProtKB-KW"/>
</dbReference>
<reference evidence="2 3" key="1">
    <citation type="journal article" date="2012" name="Antonie Van Leeuwenhoek">
        <title>Shewanella litorisediminis sp. nov., a gammaproteobacterium isolated from a tidal flat sediment.</title>
        <authorList>
            <person name="Lee M.H."/>
            <person name="Yoon J.H."/>
        </authorList>
    </citation>
    <scope>NUCLEOTIDE SEQUENCE [LARGE SCALE GENOMIC DNA]</scope>
    <source>
        <strain evidence="2 3">SMK1-12</strain>
    </source>
</reference>
<evidence type="ECO:0000313" key="3">
    <source>
        <dbReference type="Proteomes" id="UP000596252"/>
    </source>
</evidence>
<dbReference type="EMBL" id="CP069213">
    <property type="protein sequence ID" value="QRH00833.1"/>
    <property type="molecule type" value="Genomic_DNA"/>
</dbReference>
<evidence type="ECO:0000313" key="2">
    <source>
        <dbReference type="EMBL" id="QRH00833.1"/>
    </source>
</evidence>
<dbReference type="SUPFAM" id="SSF50630">
    <property type="entry name" value="Acid proteases"/>
    <property type="match status" value="1"/>
</dbReference>
<dbReference type="InterPro" id="IPR008503">
    <property type="entry name" value="Asp_endopeptidase"/>
</dbReference>
<dbReference type="Gene3D" id="2.40.70.10">
    <property type="entry name" value="Acid Proteases"/>
    <property type="match status" value="1"/>
</dbReference>
<dbReference type="Proteomes" id="UP000596252">
    <property type="component" value="Chromosome"/>
</dbReference>
<keyword evidence="2" id="KW-0645">Protease</keyword>
<keyword evidence="2" id="KW-0378">Hydrolase</keyword>
<dbReference type="InterPro" id="IPR021109">
    <property type="entry name" value="Peptidase_aspartic_dom_sf"/>
</dbReference>
<evidence type="ECO:0000259" key="1">
    <source>
        <dbReference type="Pfam" id="PF05618"/>
    </source>
</evidence>
<dbReference type="PANTHER" id="PTHR38037">
    <property type="entry name" value="ZN_PROTEASE DOMAIN-CONTAINING PROTEIN"/>
    <property type="match status" value="1"/>
</dbReference>
<proteinExistence type="predicted"/>
<dbReference type="Pfam" id="PF05618">
    <property type="entry name" value="Zn_protease"/>
    <property type="match status" value="1"/>
</dbReference>
<accession>A0ABX7G0S0</accession>
<keyword evidence="3" id="KW-1185">Reference proteome</keyword>
<dbReference type="RefSeq" id="WP_203324538.1">
    <property type="nucleotide sequence ID" value="NZ_CP069213.1"/>
</dbReference>
<organism evidence="2 3">
    <name type="scientific">Shewanella litorisediminis</name>
    <dbReference type="NCBI Taxonomy" id="1173586"/>
    <lineage>
        <taxon>Bacteria</taxon>
        <taxon>Pseudomonadati</taxon>
        <taxon>Pseudomonadota</taxon>
        <taxon>Gammaproteobacteria</taxon>
        <taxon>Alteromonadales</taxon>
        <taxon>Shewanellaceae</taxon>
        <taxon>Shewanella</taxon>
    </lineage>
</organism>
<dbReference type="GO" id="GO:0008233">
    <property type="term" value="F:peptidase activity"/>
    <property type="evidence" value="ECO:0007669"/>
    <property type="project" value="UniProtKB-KW"/>
</dbReference>